<evidence type="ECO:0000313" key="2">
    <source>
        <dbReference type="Proteomes" id="UP000028487"/>
    </source>
</evidence>
<comment type="caution">
    <text evidence="1">The sequence shown here is derived from an EMBL/GenBank/DDBJ whole genome shotgun (WGS) entry which is preliminary data.</text>
</comment>
<protein>
    <submittedName>
        <fullName evidence="1">Putative lipase protein</fullName>
    </submittedName>
</protein>
<sequence>MSDENSIYGHNCQAILKDDLYIKLVRDYIHEPIPNVPYTLTNNKMVHSGTSDGNGMNLEKGLTSTPFTVKINPSQSV</sequence>
<name>A0A077NSS3_XENBV</name>
<dbReference type="EMBL" id="CBSV010000140">
    <property type="protein sequence ID" value="CDH01619.1"/>
    <property type="molecule type" value="Genomic_DNA"/>
</dbReference>
<gene>
    <name evidence="1" type="ORF">XBFM1_2240002</name>
</gene>
<dbReference type="HOGENOM" id="CLU_2653630_0_0_6"/>
<reference evidence="1" key="1">
    <citation type="submission" date="2013-07" db="EMBL/GenBank/DDBJ databases">
        <title>Sub-species coevolution in mutualistic symbiosis.</title>
        <authorList>
            <person name="Murfin K."/>
            <person name="Klassen J."/>
            <person name="Lee M."/>
            <person name="Forst S."/>
            <person name="Stock P."/>
            <person name="Goodrich-Blair H."/>
        </authorList>
    </citation>
    <scope>NUCLEOTIDE SEQUENCE [LARGE SCALE GENOMIC DNA]</scope>
    <source>
        <strain evidence="1">Feltiae Moldova</strain>
    </source>
</reference>
<accession>A0A077NSS3</accession>
<dbReference type="RefSeq" id="WP_038224397.1">
    <property type="nucleotide sequence ID" value="NZ_CAWLWD010000190.1"/>
</dbReference>
<dbReference type="Proteomes" id="UP000028487">
    <property type="component" value="Unassembled WGS sequence"/>
</dbReference>
<proteinExistence type="predicted"/>
<organism evidence="1 2">
    <name type="scientific">Xenorhabdus bovienii str. feltiae Moldova</name>
    <dbReference type="NCBI Taxonomy" id="1398200"/>
    <lineage>
        <taxon>Bacteria</taxon>
        <taxon>Pseudomonadati</taxon>
        <taxon>Pseudomonadota</taxon>
        <taxon>Gammaproteobacteria</taxon>
        <taxon>Enterobacterales</taxon>
        <taxon>Morganellaceae</taxon>
        <taxon>Xenorhabdus</taxon>
    </lineage>
</organism>
<dbReference type="AlphaFoldDB" id="A0A077NSS3"/>
<evidence type="ECO:0000313" key="1">
    <source>
        <dbReference type="EMBL" id="CDH01619.1"/>
    </source>
</evidence>